<evidence type="ECO:0000313" key="1">
    <source>
        <dbReference type="EMBL" id="GBP64836.1"/>
    </source>
</evidence>
<keyword evidence="2" id="KW-1185">Reference proteome</keyword>
<dbReference type="AlphaFoldDB" id="A0A4C1XLQ0"/>
<sequence>MKKDVVITTKREAARKFREKLGSRCNQQSENDGVAFGIRKGRRDTYLDYLRSTGPDAHRNRHRTDHD</sequence>
<gene>
    <name evidence="1" type="ORF">EVAR_89915_1</name>
</gene>
<organism evidence="1 2">
    <name type="scientific">Eumeta variegata</name>
    <name type="common">Bagworm moth</name>
    <name type="synonym">Eumeta japonica</name>
    <dbReference type="NCBI Taxonomy" id="151549"/>
    <lineage>
        <taxon>Eukaryota</taxon>
        <taxon>Metazoa</taxon>
        <taxon>Ecdysozoa</taxon>
        <taxon>Arthropoda</taxon>
        <taxon>Hexapoda</taxon>
        <taxon>Insecta</taxon>
        <taxon>Pterygota</taxon>
        <taxon>Neoptera</taxon>
        <taxon>Endopterygota</taxon>
        <taxon>Lepidoptera</taxon>
        <taxon>Glossata</taxon>
        <taxon>Ditrysia</taxon>
        <taxon>Tineoidea</taxon>
        <taxon>Psychidae</taxon>
        <taxon>Oiketicinae</taxon>
        <taxon>Eumeta</taxon>
    </lineage>
</organism>
<proteinExistence type="predicted"/>
<evidence type="ECO:0000313" key="2">
    <source>
        <dbReference type="Proteomes" id="UP000299102"/>
    </source>
</evidence>
<reference evidence="1 2" key="1">
    <citation type="journal article" date="2019" name="Commun. Biol.">
        <title>The bagworm genome reveals a unique fibroin gene that provides high tensile strength.</title>
        <authorList>
            <person name="Kono N."/>
            <person name="Nakamura H."/>
            <person name="Ohtoshi R."/>
            <person name="Tomita M."/>
            <person name="Numata K."/>
            <person name="Arakawa K."/>
        </authorList>
    </citation>
    <scope>NUCLEOTIDE SEQUENCE [LARGE SCALE GENOMIC DNA]</scope>
</reference>
<name>A0A4C1XLQ0_EUMVA</name>
<dbReference type="Proteomes" id="UP000299102">
    <property type="component" value="Unassembled WGS sequence"/>
</dbReference>
<accession>A0A4C1XLQ0</accession>
<comment type="caution">
    <text evidence="1">The sequence shown here is derived from an EMBL/GenBank/DDBJ whole genome shotgun (WGS) entry which is preliminary data.</text>
</comment>
<protein>
    <submittedName>
        <fullName evidence="1">Uncharacterized protein</fullName>
    </submittedName>
</protein>
<dbReference type="EMBL" id="BGZK01000911">
    <property type="protein sequence ID" value="GBP64836.1"/>
    <property type="molecule type" value="Genomic_DNA"/>
</dbReference>